<proteinExistence type="predicted"/>
<gene>
    <name evidence="2" type="ORF">BRADI_1g24793v3</name>
</gene>
<feature type="compositionally biased region" description="Low complexity" evidence="1">
    <location>
        <begin position="71"/>
        <end position="84"/>
    </location>
</feature>
<protein>
    <submittedName>
        <fullName evidence="2 3">Uncharacterized protein</fullName>
    </submittedName>
</protein>
<dbReference type="Proteomes" id="UP000008810">
    <property type="component" value="Chromosome 1"/>
</dbReference>
<feature type="region of interest" description="Disordered" evidence="1">
    <location>
        <begin position="1"/>
        <end position="170"/>
    </location>
</feature>
<evidence type="ECO:0000313" key="2">
    <source>
        <dbReference type="EMBL" id="PNT74945.1"/>
    </source>
</evidence>
<reference evidence="3" key="3">
    <citation type="submission" date="2018-08" db="UniProtKB">
        <authorList>
            <consortium name="EnsemblPlants"/>
        </authorList>
    </citation>
    <scope>IDENTIFICATION</scope>
    <source>
        <strain evidence="3">cv. Bd21</strain>
    </source>
</reference>
<sequence length="170" mass="17306">APSLVCPHSTGSRWRRPSSSTARSPVPPSPTASSSSARATVEESAGRCAVEEAAAWAREAGQNDEKLTTNASARSETAEGSSSATGGGRGRRTARGRLGASGAWGRAPKGSSCPPGSRQACGGGTGPPDEEIARWRLAAGAGEEDVDGDDSRPSRTIPSVGKINSTRRSF</sequence>
<feature type="compositionally biased region" description="Low complexity" evidence="1">
    <location>
        <begin position="46"/>
        <end position="60"/>
    </location>
</feature>
<dbReference type="EMBL" id="CM000880">
    <property type="protein sequence ID" value="PNT74945.1"/>
    <property type="molecule type" value="Genomic_DNA"/>
</dbReference>
<dbReference type="Gramene" id="PNT74945">
    <property type="protein sequence ID" value="PNT74945"/>
    <property type="gene ID" value="BRADI_1g24793v3"/>
</dbReference>
<name>A0A2K2DKZ5_BRADI</name>
<reference evidence="2 3" key="1">
    <citation type="journal article" date="2010" name="Nature">
        <title>Genome sequencing and analysis of the model grass Brachypodium distachyon.</title>
        <authorList>
            <consortium name="International Brachypodium Initiative"/>
        </authorList>
    </citation>
    <scope>NUCLEOTIDE SEQUENCE [LARGE SCALE GENOMIC DNA]</scope>
    <source>
        <strain evidence="2 3">Bd21</strain>
    </source>
</reference>
<organism evidence="2">
    <name type="scientific">Brachypodium distachyon</name>
    <name type="common">Purple false brome</name>
    <name type="synonym">Trachynia distachya</name>
    <dbReference type="NCBI Taxonomy" id="15368"/>
    <lineage>
        <taxon>Eukaryota</taxon>
        <taxon>Viridiplantae</taxon>
        <taxon>Streptophyta</taxon>
        <taxon>Embryophyta</taxon>
        <taxon>Tracheophyta</taxon>
        <taxon>Spermatophyta</taxon>
        <taxon>Magnoliopsida</taxon>
        <taxon>Liliopsida</taxon>
        <taxon>Poales</taxon>
        <taxon>Poaceae</taxon>
        <taxon>BOP clade</taxon>
        <taxon>Pooideae</taxon>
        <taxon>Stipodae</taxon>
        <taxon>Brachypodieae</taxon>
        <taxon>Brachypodium</taxon>
    </lineage>
</organism>
<dbReference type="EnsemblPlants" id="PNT74945">
    <property type="protein sequence ID" value="PNT74945"/>
    <property type="gene ID" value="BRADI_1g24793v3"/>
</dbReference>
<keyword evidence="4" id="KW-1185">Reference proteome</keyword>
<evidence type="ECO:0000313" key="4">
    <source>
        <dbReference type="Proteomes" id="UP000008810"/>
    </source>
</evidence>
<reference evidence="2" key="2">
    <citation type="submission" date="2017-06" db="EMBL/GenBank/DDBJ databases">
        <title>WGS assembly of Brachypodium distachyon.</title>
        <authorList>
            <consortium name="The International Brachypodium Initiative"/>
            <person name="Lucas S."/>
            <person name="Harmon-Smith M."/>
            <person name="Lail K."/>
            <person name="Tice H."/>
            <person name="Grimwood J."/>
            <person name="Bruce D."/>
            <person name="Barry K."/>
            <person name="Shu S."/>
            <person name="Lindquist E."/>
            <person name="Wang M."/>
            <person name="Pitluck S."/>
            <person name="Vogel J.P."/>
            <person name="Garvin D.F."/>
            <person name="Mockler T.C."/>
            <person name="Schmutz J."/>
            <person name="Rokhsar D."/>
            <person name="Bevan M.W."/>
        </authorList>
    </citation>
    <scope>NUCLEOTIDE SEQUENCE</scope>
    <source>
        <strain evidence="2">Bd21</strain>
    </source>
</reference>
<feature type="compositionally biased region" description="Polar residues" evidence="1">
    <location>
        <begin position="154"/>
        <end position="170"/>
    </location>
</feature>
<evidence type="ECO:0000256" key="1">
    <source>
        <dbReference type="SAM" id="MobiDB-lite"/>
    </source>
</evidence>
<dbReference type="AlphaFoldDB" id="A0A2K2DKZ5"/>
<accession>A0A2K2DKZ5</accession>
<dbReference type="InParanoid" id="A0A2K2DKZ5"/>
<evidence type="ECO:0000313" key="3">
    <source>
        <dbReference type="EnsemblPlants" id="PNT74945"/>
    </source>
</evidence>
<feature type="non-terminal residue" evidence="2">
    <location>
        <position position="1"/>
    </location>
</feature>